<protein>
    <recommendedName>
        <fullName evidence="3">Flavodoxin</fullName>
    </recommendedName>
</protein>
<sequence>MKILNLFCSCTGNTKKIALQIEKSAQCLGHDVTTIEVVAKTNENVFNFLDFDFVFIGSGVYSWLPPKFMCDFLAAMLKKHIKQDDVKGCAPRIAGKRAVAYCTYGGAHTGINEAVITPKYLGQLLDHLGFEIVTEWLFEGQYNSEGYAHWSVDGRLGDITGRPNADDLRKAGALVTGILKV</sequence>
<proteinExistence type="predicted"/>
<keyword evidence="2" id="KW-1185">Reference proteome</keyword>
<dbReference type="RefSeq" id="WP_021167702.1">
    <property type="nucleotide sequence ID" value="NZ_CTRP01000008.1"/>
</dbReference>
<dbReference type="AlphaFoldDB" id="A0A0U1KXD6"/>
<dbReference type="InterPro" id="IPR029039">
    <property type="entry name" value="Flavoprotein-like_sf"/>
</dbReference>
<accession>A0A0U1KXD6</accession>
<dbReference type="EMBL" id="CTRP01000008">
    <property type="protein sequence ID" value="CQR72070.1"/>
    <property type="molecule type" value="Genomic_DNA"/>
</dbReference>
<reference evidence="2" key="1">
    <citation type="submission" date="2015-03" db="EMBL/GenBank/DDBJ databases">
        <authorList>
            <person name="Nijsse Bart"/>
        </authorList>
    </citation>
    <scope>NUCLEOTIDE SEQUENCE [LARGE SCALE GENOMIC DNA]</scope>
</reference>
<organism evidence="1 2">
    <name type="scientific">Sporomusa ovata</name>
    <dbReference type="NCBI Taxonomy" id="2378"/>
    <lineage>
        <taxon>Bacteria</taxon>
        <taxon>Bacillati</taxon>
        <taxon>Bacillota</taxon>
        <taxon>Negativicutes</taxon>
        <taxon>Selenomonadales</taxon>
        <taxon>Sporomusaceae</taxon>
        <taxon>Sporomusa</taxon>
    </lineage>
</organism>
<dbReference type="SUPFAM" id="SSF52218">
    <property type="entry name" value="Flavoproteins"/>
    <property type="match status" value="1"/>
</dbReference>
<gene>
    <name evidence="1" type="ORF">SpAn4DRAFT_4759</name>
</gene>
<evidence type="ECO:0008006" key="3">
    <source>
        <dbReference type="Google" id="ProtNLM"/>
    </source>
</evidence>
<evidence type="ECO:0000313" key="1">
    <source>
        <dbReference type="EMBL" id="CQR72070.1"/>
    </source>
</evidence>
<evidence type="ECO:0000313" key="2">
    <source>
        <dbReference type="Proteomes" id="UP000049855"/>
    </source>
</evidence>
<dbReference type="Proteomes" id="UP000049855">
    <property type="component" value="Unassembled WGS sequence"/>
</dbReference>
<dbReference type="Gene3D" id="3.40.50.360">
    <property type="match status" value="1"/>
</dbReference>
<name>A0A0U1KXD6_9FIRM</name>